<gene>
    <name evidence="3" type="ORF">PPROV_000669000</name>
</gene>
<evidence type="ECO:0000313" key="3">
    <source>
        <dbReference type="EMBL" id="GHP07948.1"/>
    </source>
</evidence>
<dbReference type="Gene3D" id="1.10.472.80">
    <property type="entry name" value="Ypt/Rab-GAP domain of gyp1p, domain 3"/>
    <property type="match status" value="1"/>
</dbReference>
<comment type="caution">
    <text evidence="3">The sequence shown here is derived from an EMBL/GenBank/DDBJ whole genome shotgun (WGS) entry which is preliminary data.</text>
</comment>
<dbReference type="FunFam" id="1.10.8.270:FF:000001">
    <property type="entry name" value="TBC1 domain family member 1"/>
    <property type="match status" value="1"/>
</dbReference>
<dbReference type="PROSITE" id="PS50086">
    <property type="entry name" value="TBC_RABGAP"/>
    <property type="match status" value="1"/>
</dbReference>
<dbReference type="InterPro" id="IPR035969">
    <property type="entry name" value="Rab-GAP_TBC_sf"/>
</dbReference>
<dbReference type="OrthoDB" id="294251at2759"/>
<dbReference type="Gene3D" id="1.10.8.270">
    <property type="entry name" value="putative rabgap domain of human tbc1 domain family member 14 like domains"/>
    <property type="match status" value="1"/>
</dbReference>
<name>A0A830HM44_9CHLO</name>
<dbReference type="Pfam" id="PF00566">
    <property type="entry name" value="RabGAP-TBC"/>
    <property type="match status" value="1"/>
</dbReference>
<keyword evidence="1" id="KW-0343">GTPase activation</keyword>
<evidence type="ECO:0000313" key="4">
    <source>
        <dbReference type="Proteomes" id="UP000660262"/>
    </source>
</evidence>
<dbReference type="EMBL" id="BNJQ01000018">
    <property type="protein sequence ID" value="GHP07948.1"/>
    <property type="molecule type" value="Genomic_DNA"/>
</dbReference>
<dbReference type="AlphaFoldDB" id="A0A830HM44"/>
<dbReference type="InterPro" id="IPR050302">
    <property type="entry name" value="Rab_GAP_TBC_domain"/>
</dbReference>
<accession>A0A830HM44</accession>
<reference evidence="3" key="1">
    <citation type="submission" date="2020-10" db="EMBL/GenBank/DDBJ databases">
        <title>Unveiling of a novel bifunctional photoreceptor, Dualchrome1, isolated from a cosmopolitan green alga.</title>
        <authorList>
            <person name="Suzuki S."/>
            <person name="Kawachi M."/>
        </authorList>
    </citation>
    <scope>NUCLEOTIDE SEQUENCE</scope>
    <source>
        <strain evidence="3">NIES 2893</strain>
    </source>
</reference>
<dbReference type="GO" id="GO:0031267">
    <property type="term" value="F:small GTPase binding"/>
    <property type="evidence" value="ECO:0007669"/>
    <property type="project" value="TreeGrafter"/>
</dbReference>
<dbReference type="InterPro" id="IPR000195">
    <property type="entry name" value="Rab-GAP-TBC_dom"/>
</dbReference>
<dbReference type="GO" id="GO:0005096">
    <property type="term" value="F:GTPase activator activity"/>
    <property type="evidence" value="ECO:0007669"/>
    <property type="project" value="UniProtKB-KW"/>
</dbReference>
<protein>
    <recommendedName>
        <fullName evidence="2">Rab-GAP TBC domain-containing protein</fullName>
    </recommendedName>
</protein>
<sequence>MSADDKSRLAKWRRMLAAWSSFVASDPCAVRRRVWRGVPSPVRGNVWTLLLSASAVSELYPPNTFARLCLFDSAADANRNVDEIVRDLPRTFPKVAYFARRNGPGQRALFNVLKAFTSFDAKLGYVQGMGFIAGTLLLHMSEESAFWSLVSMLNACTHAHEPPMSQLFAEGMPLLRRRCFELDRLLAIAAPRLKSHFASEGLHPTMFASHWYTTIHSCGASPEAAARVWDVALAEGPGMTSHRVAIAMLLADADELLLLPFDALVPRVRSLPEVIESRLFPSLDAFMHAVAKAAEVVTHQALDRIADEWVESDRSSAAPLAIPRQ</sequence>
<feature type="domain" description="Rab-GAP TBC" evidence="2">
    <location>
        <begin position="37"/>
        <end position="236"/>
    </location>
</feature>
<dbReference type="SUPFAM" id="SSF47923">
    <property type="entry name" value="Ypt/Rab-GAP domain of gyp1p"/>
    <property type="match status" value="2"/>
</dbReference>
<keyword evidence="4" id="KW-1185">Reference proteome</keyword>
<dbReference type="SMART" id="SM00164">
    <property type="entry name" value="TBC"/>
    <property type="match status" value="1"/>
</dbReference>
<organism evidence="3 4">
    <name type="scientific">Pycnococcus provasolii</name>
    <dbReference type="NCBI Taxonomy" id="41880"/>
    <lineage>
        <taxon>Eukaryota</taxon>
        <taxon>Viridiplantae</taxon>
        <taxon>Chlorophyta</taxon>
        <taxon>Pseudoscourfieldiophyceae</taxon>
        <taxon>Pseudoscourfieldiales</taxon>
        <taxon>Pycnococcaceae</taxon>
        <taxon>Pycnococcus</taxon>
    </lineage>
</organism>
<dbReference type="Proteomes" id="UP000660262">
    <property type="component" value="Unassembled WGS sequence"/>
</dbReference>
<evidence type="ECO:0000256" key="1">
    <source>
        <dbReference type="ARBA" id="ARBA00022468"/>
    </source>
</evidence>
<evidence type="ECO:0000259" key="2">
    <source>
        <dbReference type="PROSITE" id="PS50086"/>
    </source>
</evidence>
<dbReference type="PANTHER" id="PTHR47219">
    <property type="entry name" value="RAB GTPASE-ACTIVATING PROTEIN 1-LIKE"/>
    <property type="match status" value="1"/>
</dbReference>
<proteinExistence type="predicted"/>
<dbReference type="Gene3D" id="1.10.10.750">
    <property type="entry name" value="Ypt/Rab-GAP domain of gyp1p, domain 1"/>
    <property type="match status" value="1"/>
</dbReference>
<dbReference type="PANTHER" id="PTHR47219:SF9">
    <property type="entry name" value="GTPASE ACTIVATING PROTEIN AND CENTROSOME-ASSOCIATED, ISOFORM B"/>
    <property type="match status" value="1"/>
</dbReference>